<proteinExistence type="predicted"/>
<keyword evidence="13 21" id="KW-0472">Membrane</keyword>
<feature type="chain" id="PRO_5040331320" description="DSC E3 ubiquitin ligase complex subunit A" evidence="22">
    <location>
        <begin position="24"/>
        <end position="829"/>
    </location>
</feature>
<dbReference type="InterPro" id="IPR050731">
    <property type="entry name" value="HRD1_E3_ubiq-ligases"/>
</dbReference>
<evidence type="ECO:0000256" key="3">
    <source>
        <dbReference type="ARBA" id="ARBA00004906"/>
    </source>
</evidence>
<evidence type="ECO:0000256" key="13">
    <source>
        <dbReference type="ARBA" id="ARBA00023136"/>
    </source>
</evidence>
<evidence type="ECO:0000256" key="1">
    <source>
        <dbReference type="ARBA" id="ARBA00000900"/>
    </source>
</evidence>
<feature type="transmembrane region" description="Helical" evidence="21">
    <location>
        <begin position="423"/>
        <end position="447"/>
    </location>
</feature>
<sequence>MADRRNLIFPLIFLLWLFLSPDPRPPGAQLAAQKHIHDVIAREQHSLQVLQNSSYGDVLLQPQDRESRLNLTGFEADRGYAWDALPSVKERVGQHLQYALGDWGLQALEYGDDGENSPPLYKNITGRIFGRWVRSKVQPPVPQLNLSSYAPQGPFGPLKPRQFNKNVTSQEGEVSLEFFERPEPDPVQFQIPGLANATRINAEFKLESDDGEHDWSIMTRGVYFHDVGQAYLTTTSHKFDGVFMLPQLALSRRTFEEAKAVMNSSLLRTIQYQIDGRIDSSNPWSPTIDENSEFQSPYPACELVIFVQQLQPSWQAQPYSTTFLSFLERELRFPTGAFLPKAPNMHFSLLAFSPDCGYVLESKGEPEYAPQQGGTHLGGTKIQVLHNRSRHHLIIFSASLALQLAVLINQIRDACTPSTRSKISFYTIAMLALGDGFCTMSFCVTSLFVTSVWVNLISTAFISFLSVSFFGMRFLMDIWAVQAPERARREPDRPVTTQDRPLAMPGGLPLPVTSATPNRQDTAPVFMPSDQEGLEPIDLGATAALPTNTNNPQTELRIQSFGSLYTRFYLLLLGTLFLSLNASAWPSPARRLYFTALGMAYLSFWLPQIYRNVQRNCRKALLRQFVFGQSILRFVPFAYFFGYEANVLFAEVNYRGLALLAGWVWIQVLVLISQDIIGPRWFVKKDWAPPAYDYHPILRLDEEGSTLPLGASQVSAPTVTASSPTQERRRSSVAEPSSPLDRRTSSAKETKERGKRVFDCAICMQDLEVPVIEVDGRTSDGNASSPASLLARRNYMVTPCRHIFHSSCLEGWMKYRLQCPNCREGLPPL</sequence>
<gene>
    <name evidence="24" type="ORF">K431DRAFT_273761</name>
</gene>
<keyword evidence="5" id="KW-0808">Transferase</keyword>
<comment type="caution">
    <text evidence="24">The sequence shown here is derived from an EMBL/GenBank/DDBJ whole genome shotgun (WGS) entry which is preliminary data.</text>
</comment>
<keyword evidence="12 21" id="KW-1133">Transmembrane helix</keyword>
<keyword evidence="9 19" id="KW-0863">Zinc-finger</keyword>
<protein>
    <recommendedName>
        <fullName evidence="16">DSC E3 ubiquitin ligase complex subunit A</fullName>
        <ecNumber evidence="4">2.3.2.27</ecNumber>
    </recommendedName>
    <alternativeName>
        <fullName evidence="17">Defective for SREBP cleavage protein A</fullName>
    </alternativeName>
    <alternativeName>
        <fullName evidence="18">RING-type E3 ubiquitin transferase dscA</fullName>
    </alternativeName>
</protein>
<evidence type="ECO:0000256" key="8">
    <source>
        <dbReference type="ARBA" id="ARBA00022729"/>
    </source>
</evidence>
<evidence type="ECO:0000256" key="15">
    <source>
        <dbReference type="ARBA" id="ARBA00063126"/>
    </source>
</evidence>
<evidence type="ECO:0000256" key="11">
    <source>
        <dbReference type="ARBA" id="ARBA00022833"/>
    </source>
</evidence>
<organism evidence="24 25">
    <name type="scientific">Polychaeton citri CBS 116435</name>
    <dbReference type="NCBI Taxonomy" id="1314669"/>
    <lineage>
        <taxon>Eukaryota</taxon>
        <taxon>Fungi</taxon>
        <taxon>Dikarya</taxon>
        <taxon>Ascomycota</taxon>
        <taxon>Pezizomycotina</taxon>
        <taxon>Dothideomycetes</taxon>
        <taxon>Dothideomycetidae</taxon>
        <taxon>Capnodiales</taxon>
        <taxon>Capnodiaceae</taxon>
        <taxon>Polychaeton</taxon>
    </lineage>
</organism>
<evidence type="ECO:0000259" key="23">
    <source>
        <dbReference type="PROSITE" id="PS50089"/>
    </source>
</evidence>
<comment type="catalytic activity">
    <reaction evidence="1">
        <text>S-ubiquitinyl-[E2 ubiquitin-conjugating enzyme]-L-cysteine + [acceptor protein]-L-lysine = [E2 ubiquitin-conjugating enzyme]-L-cysteine + N(6)-ubiquitinyl-[acceptor protein]-L-lysine.</text>
        <dbReference type="EC" id="2.3.2.27"/>
    </reaction>
</comment>
<dbReference type="PANTHER" id="PTHR22763">
    <property type="entry name" value="RING ZINC FINGER PROTEIN"/>
    <property type="match status" value="1"/>
</dbReference>
<evidence type="ECO:0000313" key="25">
    <source>
        <dbReference type="Proteomes" id="UP000799441"/>
    </source>
</evidence>
<reference evidence="24" key="1">
    <citation type="journal article" date="2020" name="Stud. Mycol.">
        <title>101 Dothideomycetes genomes: a test case for predicting lifestyles and emergence of pathogens.</title>
        <authorList>
            <person name="Haridas S."/>
            <person name="Albert R."/>
            <person name="Binder M."/>
            <person name="Bloem J."/>
            <person name="Labutti K."/>
            <person name="Salamov A."/>
            <person name="Andreopoulos B."/>
            <person name="Baker S."/>
            <person name="Barry K."/>
            <person name="Bills G."/>
            <person name="Bluhm B."/>
            <person name="Cannon C."/>
            <person name="Castanera R."/>
            <person name="Culley D."/>
            <person name="Daum C."/>
            <person name="Ezra D."/>
            <person name="Gonzalez J."/>
            <person name="Henrissat B."/>
            <person name="Kuo A."/>
            <person name="Liang C."/>
            <person name="Lipzen A."/>
            <person name="Lutzoni F."/>
            <person name="Magnuson J."/>
            <person name="Mondo S."/>
            <person name="Nolan M."/>
            <person name="Ohm R."/>
            <person name="Pangilinan J."/>
            <person name="Park H.-J."/>
            <person name="Ramirez L."/>
            <person name="Alfaro M."/>
            <person name="Sun H."/>
            <person name="Tritt A."/>
            <person name="Yoshinaga Y."/>
            <person name="Zwiers L.-H."/>
            <person name="Turgeon B."/>
            <person name="Goodwin S."/>
            <person name="Spatafora J."/>
            <person name="Crous P."/>
            <person name="Grigoriev I."/>
        </authorList>
    </citation>
    <scope>NUCLEOTIDE SEQUENCE</scope>
    <source>
        <strain evidence="24">CBS 116435</strain>
    </source>
</reference>
<dbReference type="AlphaFoldDB" id="A0A9P4Q3X0"/>
<dbReference type="GO" id="GO:0061630">
    <property type="term" value="F:ubiquitin protein ligase activity"/>
    <property type="evidence" value="ECO:0007669"/>
    <property type="project" value="UniProtKB-EC"/>
</dbReference>
<evidence type="ECO:0000256" key="19">
    <source>
        <dbReference type="PROSITE-ProRule" id="PRU00175"/>
    </source>
</evidence>
<dbReference type="Pfam" id="PF13639">
    <property type="entry name" value="zf-RING_2"/>
    <property type="match status" value="1"/>
</dbReference>
<evidence type="ECO:0000256" key="6">
    <source>
        <dbReference type="ARBA" id="ARBA00022692"/>
    </source>
</evidence>
<evidence type="ECO:0000313" key="24">
    <source>
        <dbReference type="EMBL" id="KAF2718883.1"/>
    </source>
</evidence>
<evidence type="ECO:0000256" key="16">
    <source>
        <dbReference type="ARBA" id="ARBA00071072"/>
    </source>
</evidence>
<dbReference type="InterPro" id="IPR001841">
    <property type="entry name" value="Znf_RING"/>
</dbReference>
<dbReference type="EC" id="2.3.2.27" evidence="4"/>
<dbReference type="FunFam" id="3.30.40.10:FF:000626">
    <property type="entry name" value="Transmembrane ubiquitin ligase 1"/>
    <property type="match status" value="1"/>
</dbReference>
<dbReference type="Gene3D" id="3.30.40.10">
    <property type="entry name" value="Zinc/RING finger domain, C3HC4 (zinc finger)"/>
    <property type="match status" value="1"/>
</dbReference>
<dbReference type="GO" id="GO:0044695">
    <property type="term" value="C:Dsc E3 ubiquitin ligase complex"/>
    <property type="evidence" value="ECO:0007669"/>
    <property type="project" value="TreeGrafter"/>
</dbReference>
<feature type="transmembrane region" description="Helical" evidence="21">
    <location>
        <begin position="622"/>
        <end position="642"/>
    </location>
</feature>
<evidence type="ECO:0000256" key="14">
    <source>
        <dbReference type="ARBA" id="ARBA00056116"/>
    </source>
</evidence>
<evidence type="ECO:0000256" key="21">
    <source>
        <dbReference type="SAM" id="Phobius"/>
    </source>
</evidence>
<keyword evidence="7" id="KW-0479">Metal-binding</keyword>
<evidence type="ECO:0000256" key="7">
    <source>
        <dbReference type="ARBA" id="ARBA00022723"/>
    </source>
</evidence>
<dbReference type="SMART" id="SM00184">
    <property type="entry name" value="RING"/>
    <property type="match status" value="1"/>
</dbReference>
<keyword evidence="10" id="KW-0833">Ubl conjugation pathway</keyword>
<evidence type="ECO:0000256" key="2">
    <source>
        <dbReference type="ARBA" id="ARBA00004127"/>
    </source>
</evidence>
<feature type="compositionally biased region" description="Polar residues" evidence="20">
    <location>
        <begin position="712"/>
        <end position="725"/>
    </location>
</feature>
<dbReference type="Proteomes" id="UP000799441">
    <property type="component" value="Unassembled WGS sequence"/>
</dbReference>
<name>A0A9P4Q3X0_9PEZI</name>
<feature type="transmembrane region" description="Helical" evidence="21">
    <location>
        <begin position="592"/>
        <end position="610"/>
    </location>
</feature>
<keyword evidence="11" id="KW-0862">Zinc</keyword>
<feature type="transmembrane region" description="Helical" evidence="21">
    <location>
        <begin position="654"/>
        <end position="672"/>
    </location>
</feature>
<evidence type="ECO:0000256" key="10">
    <source>
        <dbReference type="ARBA" id="ARBA00022786"/>
    </source>
</evidence>
<comment type="function">
    <text evidence="14">Catalytic component of the DSC E3 ubiquitin ligase complex which is required for the srbA transcriptional activator proteolytic cleavage to release the soluble transcription factor from the membrane in low oxygen or sterol conditions. Required for growth during hypoxia and triazole drug susceptibility, as well as for virulence in a murine model of invasive pulmonary aspergillosis (IPA).</text>
</comment>
<accession>A0A9P4Q3X0</accession>
<dbReference type="SUPFAM" id="SSF57850">
    <property type="entry name" value="RING/U-box"/>
    <property type="match status" value="1"/>
</dbReference>
<evidence type="ECO:0000256" key="22">
    <source>
        <dbReference type="SAM" id="SignalP"/>
    </source>
</evidence>
<feature type="transmembrane region" description="Helical" evidence="21">
    <location>
        <begin position="453"/>
        <end position="476"/>
    </location>
</feature>
<evidence type="ECO:0000256" key="18">
    <source>
        <dbReference type="ARBA" id="ARBA00082128"/>
    </source>
</evidence>
<keyword evidence="8 22" id="KW-0732">Signal</keyword>
<dbReference type="GO" id="GO:0012505">
    <property type="term" value="C:endomembrane system"/>
    <property type="evidence" value="ECO:0007669"/>
    <property type="project" value="UniProtKB-SubCell"/>
</dbReference>
<dbReference type="PROSITE" id="PS50089">
    <property type="entry name" value="ZF_RING_2"/>
    <property type="match status" value="1"/>
</dbReference>
<comment type="subunit">
    <text evidence="15">Component of the DSC E3 ubiquitin ligase complex composed of dscA, dscB, dscC and dscD.</text>
</comment>
<dbReference type="EMBL" id="MU003818">
    <property type="protein sequence ID" value="KAF2718883.1"/>
    <property type="molecule type" value="Genomic_DNA"/>
</dbReference>
<evidence type="ECO:0000256" key="4">
    <source>
        <dbReference type="ARBA" id="ARBA00012483"/>
    </source>
</evidence>
<evidence type="ECO:0000256" key="9">
    <source>
        <dbReference type="ARBA" id="ARBA00022771"/>
    </source>
</evidence>
<feature type="region of interest" description="Disordered" evidence="20">
    <location>
        <begin position="709"/>
        <end position="751"/>
    </location>
</feature>
<feature type="signal peptide" evidence="22">
    <location>
        <begin position="1"/>
        <end position="23"/>
    </location>
</feature>
<evidence type="ECO:0000256" key="20">
    <source>
        <dbReference type="SAM" id="MobiDB-lite"/>
    </source>
</evidence>
<dbReference type="GO" id="GO:0008270">
    <property type="term" value="F:zinc ion binding"/>
    <property type="evidence" value="ECO:0007669"/>
    <property type="project" value="UniProtKB-KW"/>
</dbReference>
<dbReference type="PANTHER" id="PTHR22763:SF162">
    <property type="entry name" value="TRANSMEMBRANE E3 UBIQUITIN-PROTEIN LIGASE 1"/>
    <property type="match status" value="1"/>
</dbReference>
<dbReference type="InterPro" id="IPR013083">
    <property type="entry name" value="Znf_RING/FYVE/PHD"/>
</dbReference>
<evidence type="ECO:0000256" key="12">
    <source>
        <dbReference type="ARBA" id="ARBA00022989"/>
    </source>
</evidence>
<comment type="subcellular location">
    <subcellularLocation>
        <location evidence="2">Endomembrane system</location>
        <topology evidence="2">Multi-pass membrane protein</topology>
    </subcellularLocation>
</comment>
<feature type="domain" description="RING-type" evidence="23">
    <location>
        <begin position="760"/>
        <end position="823"/>
    </location>
</feature>
<dbReference type="OrthoDB" id="9984778at2759"/>
<feature type="compositionally biased region" description="Basic and acidic residues" evidence="20">
    <location>
        <begin position="740"/>
        <end position="751"/>
    </location>
</feature>
<evidence type="ECO:0000256" key="17">
    <source>
        <dbReference type="ARBA" id="ARBA00077885"/>
    </source>
</evidence>
<dbReference type="GO" id="GO:0043161">
    <property type="term" value="P:proteasome-mediated ubiquitin-dependent protein catabolic process"/>
    <property type="evidence" value="ECO:0007669"/>
    <property type="project" value="TreeGrafter"/>
</dbReference>
<keyword evidence="6 21" id="KW-0812">Transmembrane</keyword>
<keyword evidence="25" id="KW-1185">Reference proteome</keyword>
<feature type="transmembrane region" description="Helical" evidence="21">
    <location>
        <begin position="568"/>
        <end position="586"/>
    </location>
</feature>
<dbReference type="Pfam" id="PF11145">
    <property type="entry name" value="DUF2921"/>
    <property type="match status" value="2"/>
</dbReference>
<dbReference type="InterPro" id="IPR021319">
    <property type="entry name" value="DUF2921"/>
</dbReference>
<evidence type="ECO:0000256" key="5">
    <source>
        <dbReference type="ARBA" id="ARBA00022679"/>
    </source>
</evidence>
<comment type="pathway">
    <text evidence="3">Protein modification; protein ubiquitination.</text>
</comment>